<evidence type="ECO:0000313" key="7">
    <source>
        <dbReference type="Proteomes" id="UP000009223"/>
    </source>
</evidence>
<name>F5YMI8_TREPZ</name>
<dbReference type="SMART" id="SM01134">
    <property type="entry name" value="DeoRC"/>
    <property type="match status" value="1"/>
</dbReference>
<evidence type="ECO:0000259" key="5">
    <source>
        <dbReference type="PROSITE" id="PS51000"/>
    </source>
</evidence>
<dbReference type="PROSITE" id="PS00894">
    <property type="entry name" value="HTH_DEOR_1"/>
    <property type="match status" value="1"/>
</dbReference>
<dbReference type="SUPFAM" id="SSF100950">
    <property type="entry name" value="NagB/RpiA/CoA transferase-like"/>
    <property type="match status" value="1"/>
</dbReference>
<evidence type="ECO:0000256" key="3">
    <source>
        <dbReference type="ARBA" id="ARBA00023125"/>
    </source>
</evidence>
<proteinExistence type="predicted"/>
<keyword evidence="3" id="KW-0238">DNA-binding</keyword>
<dbReference type="STRING" id="545694.TREPR_0131"/>
<gene>
    <name evidence="6" type="ordered locus">TREPR_0131</name>
</gene>
<reference evidence="7" key="1">
    <citation type="submission" date="2009-12" db="EMBL/GenBank/DDBJ databases">
        <title>Complete sequence of Treponema primitia strain ZAS-2.</title>
        <authorList>
            <person name="Tetu S.G."/>
            <person name="Matson E."/>
            <person name="Ren Q."/>
            <person name="Seshadri R."/>
            <person name="Elbourne L."/>
            <person name="Hassan K.A."/>
            <person name="Durkin A."/>
            <person name="Radune D."/>
            <person name="Mohamoud Y."/>
            <person name="Shay R."/>
            <person name="Jin S."/>
            <person name="Zhang X."/>
            <person name="Lucey K."/>
            <person name="Ballor N.R."/>
            <person name="Ottesen E."/>
            <person name="Rosenthal R."/>
            <person name="Allen A."/>
            <person name="Leadbetter J.R."/>
            <person name="Paulsen I.T."/>
        </authorList>
    </citation>
    <scope>NUCLEOTIDE SEQUENCE [LARGE SCALE GENOMIC DNA]</scope>
    <source>
        <strain evidence="7">ATCC BAA-887 / DSM 12427 / ZAS-2</strain>
    </source>
</reference>
<dbReference type="Gene3D" id="3.40.50.1360">
    <property type="match status" value="1"/>
</dbReference>
<dbReference type="eggNOG" id="COG1349">
    <property type="taxonomic scope" value="Bacteria"/>
</dbReference>
<keyword evidence="2" id="KW-0805">Transcription regulation</keyword>
<dbReference type="OrthoDB" id="308679at2"/>
<dbReference type="KEGG" id="tpi:TREPR_0131"/>
<dbReference type="InterPro" id="IPR036390">
    <property type="entry name" value="WH_DNA-bd_sf"/>
</dbReference>
<evidence type="ECO:0000256" key="4">
    <source>
        <dbReference type="ARBA" id="ARBA00023163"/>
    </source>
</evidence>
<dbReference type="PANTHER" id="PTHR30363:SF4">
    <property type="entry name" value="GLYCEROL-3-PHOSPHATE REGULON REPRESSOR"/>
    <property type="match status" value="1"/>
</dbReference>
<dbReference type="PROSITE" id="PS51000">
    <property type="entry name" value="HTH_DEOR_2"/>
    <property type="match status" value="1"/>
</dbReference>
<dbReference type="RefSeq" id="WP_015706341.1">
    <property type="nucleotide sequence ID" value="NC_015578.1"/>
</dbReference>
<dbReference type="Gene3D" id="1.10.10.10">
    <property type="entry name" value="Winged helix-like DNA-binding domain superfamily/Winged helix DNA-binding domain"/>
    <property type="match status" value="1"/>
</dbReference>
<reference evidence="6 7" key="2">
    <citation type="journal article" date="2011" name="ISME J.">
        <title>RNA-seq reveals cooperative metabolic interactions between two termite-gut spirochete species in co-culture.</title>
        <authorList>
            <person name="Rosenthal A.Z."/>
            <person name="Matson E.G."/>
            <person name="Eldar A."/>
            <person name="Leadbetter J.R."/>
        </authorList>
    </citation>
    <scope>NUCLEOTIDE SEQUENCE [LARGE SCALE GENOMIC DNA]</scope>
    <source>
        <strain evidence="7">ATCC BAA-887 / DSM 12427 / ZAS-2</strain>
    </source>
</reference>
<evidence type="ECO:0000256" key="1">
    <source>
        <dbReference type="ARBA" id="ARBA00022491"/>
    </source>
</evidence>
<keyword evidence="1" id="KW-0678">Repressor</keyword>
<dbReference type="GO" id="GO:0003700">
    <property type="term" value="F:DNA-binding transcription factor activity"/>
    <property type="evidence" value="ECO:0007669"/>
    <property type="project" value="InterPro"/>
</dbReference>
<keyword evidence="4" id="KW-0804">Transcription</keyword>
<dbReference type="Pfam" id="PF08220">
    <property type="entry name" value="HTH_DeoR"/>
    <property type="match status" value="1"/>
</dbReference>
<dbReference type="GO" id="GO:0003677">
    <property type="term" value="F:DNA binding"/>
    <property type="evidence" value="ECO:0007669"/>
    <property type="project" value="UniProtKB-KW"/>
</dbReference>
<dbReference type="InterPro" id="IPR036388">
    <property type="entry name" value="WH-like_DNA-bd_sf"/>
</dbReference>
<keyword evidence="7" id="KW-1185">Reference proteome</keyword>
<dbReference type="InterPro" id="IPR018356">
    <property type="entry name" value="Tscrpt_reg_HTH_DeoR_CS"/>
</dbReference>
<dbReference type="SUPFAM" id="SSF46785">
    <property type="entry name" value="Winged helix' DNA-binding domain"/>
    <property type="match status" value="1"/>
</dbReference>
<dbReference type="AlphaFoldDB" id="F5YMI8"/>
<dbReference type="InterPro" id="IPR001034">
    <property type="entry name" value="DeoR_HTH"/>
</dbReference>
<dbReference type="InterPro" id="IPR037171">
    <property type="entry name" value="NagB/RpiA_transferase-like"/>
</dbReference>
<dbReference type="EMBL" id="CP001843">
    <property type="protein sequence ID" value="AEF84568.1"/>
    <property type="molecule type" value="Genomic_DNA"/>
</dbReference>
<dbReference type="InterPro" id="IPR014036">
    <property type="entry name" value="DeoR-like_C"/>
</dbReference>
<protein>
    <submittedName>
        <fullName evidence="6">Transcriptional regulator, DeoR family</fullName>
    </submittedName>
</protein>
<sequence>MNERHNRILETLSQNHRVEVTVLANLLDVSQVTVRKDLDMLEERGLIRREHGFALFGSFDDVGRRMAFHYDTKRRIAKAAAELVEDEETVMIESGSCCALLAEELANTKRDVTIVTNSAYLANHIRHSPYGRVILLGGEYQKNSQVMVGPMTRKYAELFISDKYFIGADGFTKKFGFTGRDHYRAQAARDMAEQAKEIIVLTESEKFFRQGVEGIVRTEDITAVYTDDKIPQDIDAFLTERKVLVNKVSAVTQPTAALERVSS</sequence>
<dbReference type="SMART" id="SM00420">
    <property type="entry name" value="HTH_DEOR"/>
    <property type="match status" value="1"/>
</dbReference>
<accession>F5YMI8</accession>
<dbReference type="Pfam" id="PF00455">
    <property type="entry name" value="DeoRC"/>
    <property type="match status" value="1"/>
</dbReference>
<dbReference type="PANTHER" id="PTHR30363">
    <property type="entry name" value="HTH-TYPE TRANSCRIPTIONAL REGULATOR SRLR-RELATED"/>
    <property type="match status" value="1"/>
</dbReference>
<dbReference type="Proteomes" id="UP000009223">
    <property type="component" value="Chromosome"/>
</dbReference>
<dbReference type="HOGENOM" id="CLU_060699_0_1_12"/>
<dbReference type="PRINTS" id="PR00037">
    <property type="entry name" value="HTHLACR"/>
</dbReference>
<feature type="domain" description="HTH deoR-type" evidence="5">
    <location>
        <begin position="1"/>
        <end position="56"/>
    </location>
</feature>
<evidence type="ECO:0000256" key="2">
    <source>
        <dbReference type="ARBA" id="ARBA00023015"/>
    </source>
</evidence>
<organism evidence="6 7">
    <name type="scientific">Treponema primitia (strain ATCC BAA-887 / DSM 12427 / ZAS-2)</name>
    <dbReference type="NCBI Taxonomy" id="545694"/>
    <lineage>
        <taxon>Bacteria</taxon>
        <taxon>Pseudomonadati</taxon>
        <taxon>Spirochaetota</taxon>
        <taxon>Spirochaetia</taxon>
        <taxon>Spirochaetales</taxon>
        <taxon>Treponemataceae</taxon>
        <taxon>Treponema</taxon>
    </lineage>
</organism>
<evidence type="ECO:0000313" key="6">
    <source>
        <dbReference type="EMBL" id="AEF84568.1"/>
    </source>
</evidence>
<dbReference type="InterPro" id="IPR050313">
    <property type="entry name" value="Carb_Metab_HTH_regulators"/>
</dbReference>